<dbReference type="InterPro" id="IPR027417">
    <property type="entry name" value="P-loop_NTPase"/>
</dbReference>
<dbReference type="GO" id="GO:0016301">
    <property type="term" value="F:kinase activity"/>
    <property type="evidence" value="ECO:0007669"/>
    <property type="project" value="UniProtKB-KW"/>
</dbReference>
<keyword evidence="2" id="KW-1185">Reference proteome</keyword>
<keyword evidence="1" id="KW-0808">Transferase</keyword>
<dbReference type="PANTHER" id="PTHR37816:SF3">
    <property type="entry name" value="MODULATES DNA TOPOLOGY"/>
    <property type="match status" value="1"/>
</dbReference>
<dbReference type="Proteomes" id="UP000724149">
    <property type="component" value="Unassembled WGS sequence"/>
</dbReference>
<dbReference type="EMBL" id="JACSNR010000001">
    <property type="protein sequence ID" value="MBM6922425.1"/>
    <property type="molecule type" value="Genomic_DNA"/>
</dbReference>
<gene>
    <name evidence="1" type="ORF">H9X81_01780</name>
</gene>
<proteinExistence type="predicted"/>
<sequence>MKRILVIGCPGAGKSTFARALRDRTGLPLWYLDQIWHRPDRATVSRAEFDARLTGLLRGDAWIIDGNYLRTLELRLRAADTVFLLDYPTGVCLEGARARIGTKREDLPWVEEEFDPEFRQWIEDFSRDQLPEIRRLLEQYGEGREVHVFHSRAEADDWLRTFPGV</sequence>
<dbReference type="Gene3D" id="3.40.50.300">
    <property type="entry name" value="P-loop containing nucleotide triphosphate hydrolases"/>
    <property type="match status" value="1"/>
</dbReference>
<organism evidence="1 2">
    <name type="scientific">Hydrogenoanaerobacterium saccharovorans</name>
    <dbReference type="NCBI Taxonomy" id="474960"/>
    <lineage>
        <taxon>Bacteria</taxon>
        <taxon>Bacillati</taxon>
        <taxon>Bacillota</taxon>
        <taxon>Clostridia</taxon>
        <taxon>Eubacteriales</taxon>
        <taxon>Oscillospiraceae</taxon>
        <taxon>Hydrogenoanaerobacterium</taxon>
    </lineage>
</organism>
<dbReference type="InterPro" id="IPR052922">
    <property type="entry name" value="Cytidylate_Kinase-2"/>
</dbReference>
<accession>A0ABS2GIX2</accession>
<dbReference type="PANTHER" id="PTHR37816">
    <property type="entry name" value="YALI0E33011P"/>
    <property type="match status" value="1"/>
</dbReference>
<evidence type="ECO:0000313" key="1">
    <source>
        <dbReference type="EMBL" id="MBM6922425.1"/>
    </source>
</evidence>
<protein>
    <submittedName>
        <fullName evidence="1">Adenylate kinase</fullName>
    </submittedName>
</protein>
<name>A0ABS2GIX2_9FIRM</name>
<keyword evidence="1" id="KW-0418">Kinase</keyword>
<evidence type="ECO:0000313" key="2">
    <source>
        <dbReference type="Proteomes" id="UP000724149"/>
    </source>
</evidence>
<dbReference type="SUPFAM" id="SSF52540">
    <property type="entry name" value="P-loop containing nucleoside triphosphate hydrolases"/>
    <property type="match status" value="1"/>
</dbReference>
<comment type="caution">
    <text evidence="1">The sequence shown here is derived from an EMBL/GenBank/DDBJ whole genome shotgun (WGS) entry which is preliminary data.</text>
</comment>
<dbReference type="RefSeq" id="WP_204719361.1">
    <property type="nucleotide sequence ID" value="NZ_JACSNR010000001.1"/>
</dbReference>
<reference evidence="1 2" key="1">
    <citation type="journal article" date="2021" name="Sci. Rep.">
        <title>The distribution of antibiotic resistance genes in chicken gut microbiota commensals.</title>
        <authorList>
            <person name="Juricova H."/>
            <person name="Matiasovicova J."/>
            <person name="Kubasova T."/>
            <person name="Cejkova D."/>
            <person name="Rychlik I."/>
        </authorList>
    </citation>
    <scope>NUCLEOTIDE SEQUENCE [LARGE SCALE GENOMIC DNA]</scope>
    <source>
        <strain evidence="1 2">An564</strain>
    </source>
</reference>